<evidence type="ECO:0000259" key="15">
    <source>
        <dbReference type="Pfam" id="PF00082"/>
    </source>
</evidence>
<dbReference type="EMBL" id="JAQGDS010000019">
    <property type="protein sequence ID" value="KAJ6255803.1"/>
    <property type="molecule type" value="Genomic_DNA"/>
</dbReference>
<accession>A0AAD6NGJ8</accession>
<evidence type="ECO:0000256" key="12">
    <source>
        <dbReference type="RuleBase" id="RU003355"/>
    </source>
</evidence>
<comment type="function">
    <text evidence="7">Hydrolyzes gelatin, casein, the chromogenic substrate azocoll and the cuticle of the nematode P.redivivus. Immobilizes P.redivivus.</text>
</comment>
<evidence type="ECO:0000256" key="9">
    <source>
        <dbReference type="ARBA" id="ARBA00075726"/>
    </source>
</evidence>
<comment type="similarity">
    <text evidence="1 11 12">Belongs to the peptidase S8 family.</text>
</comment>
<dbReference type="PANTHER" id="PTHR43806:SF11">
    <property type="entry name" value="CEREVISIN-RELATED"/>
    <property type="match status" value="1"/>
</dbReference>
<dbReference type="Gene3D" id="3.40.50.200">
    <property type="entry name" value="Peptidase S8/S53 domain"/>
    <property type="match status" value="1"/>
</dbReference>
<keyword evidence="3 14" id="KW-0732">Signal</keyword>
<evidence type="ECO:0000259" key="16">
    <source>
        <dbReference type="Pfam" id="PF05922"/>
    </source>
</evidence>
<keyword evidence="2 11" id="KW-0645">Protease</keyword>
<dbReference type="SUPFAM" id="SSF52743">
    <property type="entry name" value="Subtilisin-like"/>
    <property type="match status" value="1"/>
</dbReference>
<dbReference type="CDD" id="cd04077">
    <property type="entry name" value="Peptidases_S8_PCSK9_ProteinaseK_like"/>
    <property type="match status" value="1"/>
</dbReference>
<dbReference type="Gene3D" id="3.30.70.80">
    <property type="entry name" value="Peptidase S8 propeptide/proteinase inhibitor I9"/>
    <property type="match status" value="1"/>
</dbReference>
<dbReference type="PROSITE" id="PS51892">
    <property type="entry name" value="SUBTILASE"/>
    <property type="match status" value="1"/>
</dbReference>
<dbReference type="Proteomes" id="UP001221413">
    <property type="component" value="Unassembled WGS sequence"/>
</dbReference>
<feature type="chain" id="PRO_5042076922" description="Cuticle-degrading serine protease" evidence="14">
    <location>
        <begin position="22"/>
        <end position="423"/>
    </location>
</feature>
<feature type="active site" description="Charge relay system" evidence="11">
    <location>
        <position position="207"/>
    </location>
</feature>
<dbReference type="InterPro" id="IPR034193">
    <property type="entry name" value="PCSK9_ProteinaseK-like"/>
</dbReference>
<dbReference type="PANTHER" id="PTHR43806">
    <property type="entry name" value="PEPTIDASE S8"/>
    <property type="match status" value="1"/>
</dbReference>
<dbReference type="GO" id="GO:0005576">
    <property type="term" value="C:extracellular region"/>
    <property type="evidence" value="ECO:0007669"/>
    <property type="project" value="UniProtKB-ARBA"/>
</dbReference>
<dbReference type="PROSITE" id="PS00136">
    <property type="entry name" value="SUBTILASE_ASP"/>
    <property type="match status" value="1"/>
</dbReference>
<keyword evidence="5 11" id="KW-0720">Serine protease</keyword>
<comment type="caution">
    <text evidence="17">The sequence shown here is derived from an EMBL/GenBank/DDBJ whole genome shotgun (WGS) entry which is preliminary data.</text>
</comment>
<feature type="active site" description="Charge relay system" evidence="11">
    <location>
        <position position="360"/>
    </location>
</feature>
<dbReference type="PROSITE" id="PS00138">
    <property type="entry name" value="SUBTILASE_SER"/>
    <property type="match status" value="1"/>
</dbReference>
<keyword evidence="4 11" id="KW-0378">Hydrolase</keyword>
<feature type="active site" description="Charge relay system" evidence="11">
    <location>
        <position position="167"/>
    </location>
</feature>
<keyword evidence="18" id="KW-1185">Reference proteome</keyword>
<protein>
    <recommendedName>
        <fullName evidence="8">Cuticle-degrading serine protease</fullName>
    </recommendedName>
    <alternativeName>
        <fullName evidence="9">Neutral serine protease Aoz1</fullName>
    </alternativeName>
    <alternativeName>
        <fullName evidence="10">PII</fullName>
    </alternativeName>
</protein>
<dbReference type="InterPro" id="IPR022398">
    <property type="entry name" value="Peptidase_S8_His-AS"/>
</dbReference>
<dbReference type="PROSITE" id="PS00137">
    <property type="entry name" value="SUBTILASE_HIS"/>
    <property type="match status" value="1"/>
</dbReference>
<evidence type="ECO:0000256" key="8">
    <source>
        <dbReference type="ARBA" id="ARBA00072928"/>
    </source>
</evidence>
<dbReference type="SUPFAM" id="SSF54897">
    <property type="entry name" value="Protease propeptides/inhibitors"/>
    <property type="match status" value="1"/>
</dbReference>
<evidence type="ECO:0000256" key="14">
    <source>
        <dbReference type="SAM" id="SignalP"/>
    </source>
</evidence>
<dbReference type="FunFam" id="3.40.50.200:FF:000014">
    <property type="entry name" value="Proteinase K"/>
    <property type="match status" value="1"/>
</dbReference>
<evidence type="ECO:0000256" key="11">
    <source>
        <dbReference type="PROSITE-ProRule" id="PRU01240"/>
    </source>
</evidence>
<dbReference type="Pfam" id="PF05922">
    <property type="entry name" value="Inhibitor_I9"/>
    <property type="match status" value="1"/>
</dbReference>
<evidence type="ECO:0000256" key="7">
    <source>
        <dbReference type="ARBA" id="ARBA00056622"/>
    </source>
</evidence>
<feature type="domain" description="Inhibitor I9" evidence="16">
    <location>
        <begin position="39"/>
        <end position="122"/>
    </location>
</feature>
<evidence type="ECO:0000256" key="6">
    <source>
        <dbReference type="ARBA" id="ARBA00023105"/>
    </source>
</evidence>
<dbReference type="InterPro" id="IPR036852">
    <property type="entry name" value="Peptidase_S8/S53_dom_sf"/>
</dbReference>
<dbReference type="AlphaFoldDB" id="A0AAD6NGJ8"/>
<evidence type="ECO:0000313" key="17">
    <source>
        <dbReference type="EMBL" id="KAJ6255803.1"/>
    </source>
</evidence>
<evidence type="ECO:0000313" key="18">
    <source>
        <dbReference type="Proteomes" id="UP001221413"/>
    </source>
</evidence>
<dbReference type="GO" id="GO:0004252">
    <property type="term" value="F:serine-type endopeptidase activity"/>
    <property type="evidence" value="ECO:0007669"/>
    <property type="project" value="UniProtKB-UniRule"/>
</dbReference>
<dbReference type="InterPro" id="IPR023827">
    <property type="entry name" value="Peptidase_S8_Asp-AS"/>
</dbReference>
<keyword evidence="6" id="KW-0177">Collagen degradation</keyword>
<feature type="signal peptide" evidence="14">
    <location>
        <begin position="1"/>
        <end position="21"/>
    </location>
</feature>
<dbReference type="InterPro" id="IPR037045">
    <property type="entry name" value="S8pro/Inhibitor_I9_sf"/>
</dbReference>
<evidence type="ECO:0000256" key="5">
    <source>
        <dbReference type="ARBA" id="ARBA00022825"/>
    </source>
</evidence>
<dbReference type="InterPro" id="IPR000209">
    <property type="entry name" value="Peptidase_S8/S53_dom"/>
</dbReference>
<evidence type="ECO:0000256" key="3">
    <source>
        <dbReference type="ARBA" id="ARBA00022729"/>
    </source>
</evidence>
<dbReference type="InterPro" id="IPR015500">
    <property type="entry name" value="Peptidase_S8_subtilisin-rel"/>
</dbReference>
<organism evidence="17 18">
    <name type="scientific">Drechslerella dactyloides</name>
    <name type="common">Nematode-trapping fungus</name>
    <name type="synonym">Arthrobotrys dactyloides</name>
    <dbReference type="NCBI Taxonomy" id="74499"/>
    <lineage>
        <taxon>Eukaryota</taxon>
        <taxon>Fungi</taxon>
        <taxon>Dikarya</taxon>
        <taxon>Ascomycota</taxon>
        <taxon>Pezizomycotina</taxon>
        <taxon>Orbiliomycetes</taxon>
        <taxon>Orbiliales</taxon>
        <taxon>Orbiliaceae</taxon>
        <taxon>Drechslerella</taxon>
    </lineage>
</organism>
<dbReference type="Pfam" id="PF00082">
    <property type="entry name" value="Peptidase_S8"/>
    <property type="match status" value="1"/>
</dbReference>
<evidence type="ECO:0000256" key="13">
    <source>
        <dbReference type="SAM" id="MobiDB-lite"/>
    </source>
</evidence>
<feature type="region of interest" description="Disordered" evidence="13">
    <location>
        <begin position="397"/>
        <end position="423"/>
    </location>
</feature>
<evidence type="ECO:0000256" key="1">
    <source>
        <dbReference type="ARBA" id="ARBA00011073"/>
    </source>
</evidence>
<evidence type="ECO:0000256" key="2">
    <source>
        <dbReference type="ARBA" id="ARBA00022670"/>
    </source>
</evidence>
<evidence type="ECO:0000256" key="10">
    <source>
        <dbReference type="ARBA" id="ARBA00081456"/>
    </source>
</evidence>
<dbReference type="PRINTS" id="PR00723">
    <property type="entry name" value="SUBTILISIN"/>
</dbReference>
<dbReference type="InterPro" id="IPR010259">
    <property type="entry name" value="S8pro/Inhibitor_I9"/>
</dbReference>
<reference evidence="17" key="1">
    <citation type="submission" date="2023-01" db="EMBL/GenBank/DDBJ databases">
        <title>The chitinases involved in constricting ring structure development in the nematode-trapping fungus Drechslerella dactyloides.</title>
        <authorList>
            <person name="Wang R."/>
            <person name="Zhang L."/>
            <person name="Tang P."/>
            <person name="Li S."/>
            <person name="Liang L."/>
        </authorList>
    </citation>
    <scope>NUCLEOTIDE SEQUENCE</scope>
    <source>
        <strain evidence="17">YMF1.00031</strain>
    </source>
</reference>
<proteinExistence type="inferred from homology"/>
<dbReference type="GO" id="GO:0030574">
    <property type="term" value="P:collagen catabolic process"/>
    <property type="evidence" value="ECO:0007669"/>
    <property type="project" value="UniProtKB-KW"/>
</dbReference>
<sequence length="423" mass="43524">MFSQGLISLLAIAGLATNAAAGPVLRVTNAGAAGAIADKYIVVLKKGLTDAAAQAHESRISSFHSNVARDLSGPRSHGVQNQFKFASTGFRGYSGGFDTATLQQILRSPEVDYVEQDLIMTTSDTQEGATWGLSRVSQTNFDTGSQDYKYYYNGATAGLGATVYVIDTGVRITHNEFQVKGKRGRDASRATWGFNAVDKSDSDGNGHGTHCAGTIAGNTYGVAKKAKIVAVKVLSAGGSGSTSGVINGMNWVAKNAAPNRSVASMSLGGGKSTTINAAVDGMFNAGVVVVVAAGNENQDAANVSPASAPNAITVGAIDNKNKRASFSNYGKLVDVFAPGVDVISAWKDSDGATKQISGTSMACPHVAGLAAYYISEASAVEDAEAATPAQISETISKKATGGQLDPKDIKEGSPNKIGYNGYI</sequence>
<dbReference type="InterPro" id="IPR023828">
    <property type="entry name" value="Peptidase_S8_Ser-AS"/>
</dbReference>
<dbReference type="InterPro" id="IPR050131">
    <property type="entry name" value="Peptidase_S8_subtilisin-like"/>
</dbReference>
<name>A0AAD6NGJ8_DREDA</name>
<evidence type="ECO:0000256" key="4">
    <source>
        <dbReference type="ARBA" id="ARBA00022801"/>
    </source>
</evidence>
<gene>
    <name evidence="17" type="ORF">Dda_9413</name>
</gene>
<feature type="domain" description="Peptidase S8/S53" evidence="15">
    <location>
        <begin position="160"/>
        <end position="401"/>
    </location>
</feature>
<dbReference type="GO" id="GO:0006508">
    <property type="term" value="P:proteolysis"/>
    <property type="evidence" value="ECO:0007669"/>
    <property type="project" value="UniProtKB-KW"/>
</dbReference>